<organism evidence="3">
    <name type="scientific">Hexamita inflata</name>
    <dbReference type="NCBI Taxonomy" id="28002"/>
    <lineage>
        <taxon>Eukaryota</taxon>
        <taxon>Metamonada</taxon>
        <taxon>Diplomonadida</taxon>
        <taxon>Hexamitidae</taxon>
        <taxon>Hexamitinae</taxon>
        <taxon>Hexamita</taxon>
    </lineage>
</organism>
<accession>A0AA86Q5Z6</accession>
<dbReference type="SUPFAM" id="SSF46689">
    <property type="entry name" value="Homeodomain-like"/>
    <property type="match status" value="1"/>
</dbReference>
<feature type="region of interest" description="Disordered" evidence="1">
    <location>
        <begin position="96"/>
        <end position="122"/>
    </location>
</feature>
<evidence type="ECO:0000313" key="3">
    <source>
        <dbReference type="EMBL" id="CAI9952771.1"/>
    </source>
</evidence>
<dbReference type="Gene3D" id="1.10.10.60">
    <property type="entry name" value="Homeodomain-like"/>
    <property type="match status" value="1"/>
</dbReference>
<evidence type="ECO:0000313" key="4">
    <source>
        <dbReference type="EMBL" id="CAL5985213.1"/>
    </source>
</evidence>
<dbReference type="EMBL" id="CAXDID020000018">
    <property type="protein sequence ID" value="CAL5985213.1"/>
    <property type="molecule type" value="Genomic_DNA"/>
</dbReference>
<reference evidence="4 5" key="2">
    <citation type="submission" date="2024-07" db="EMBL/GenBank/DDBJ databases">
        <authorList>
            <person name="Akdeniz Z."/>
        </authorList>
    </citation>
    <scope>NUCLEOTIDE SEQUENCE [LARGE SCALE GENOMIC DNA]</scope>
</reference>
<dbReference type="SMART" id="SM00717">
    <property type="entry name" value="SANT"/>
    <property type="match status" value="1"/>
</dbReference>
<gene>
    <name evidence="3" type="ORF">HINF_LOCUS40416</name>
    <name evidence="4" type="ORF">HINF_LOCUS8674</name>
</gene>
<dbReference type="CDD" id="cd00167">
    <property type="entry name" value="SANT"/>
    <property type="match status" value="1"/>
</dbReference>
<keyword evidence="5" id="KW-1185">Reference proteome</keyword>
<name>A0AA86Q5Z6_9EUKA</name>
<evidence type="ECO:0000259" key="2">
    <source>
        <dbReference type="SMART" id="SM00717"/>
    </source>
</evidence>
<dbReference type="InterPro" id="IPR009057">
    <property type="entry name" value="Homeodomain-like_sf"/>
</dbReference>
<feature type="domain" description="Myb-like" evidence="2">
    <location>
        <begin position="10"/>
        <end position="58"/>
    </location>
</feature>
<dbReference type="Proteomes" id="UP001642409">
    <property type="component" value="Unassembled WGS sequence"/>
</dbReference>
<evidence type="ECO:0000313" key="5">
    <source>
        <dbReference type="Proteomes" id="UP001642409"/>
    </source>
</evidence>
<reference evidence="3" key="1">
    <citation type="submission" date="2023-06" db="EMBL/GenBank/DDBJ databases">
        <authorList>
            <person name="Kurt Z."/>
        </authorList>
    </citation>
    <scope>NUCLEOTIDE SEQUENCE</scope>
</reference>
<dbReference type="EMBL" id="CATOUU010000834">
    <property type="protein sequence ID" value="CAI9952771.1"/>
    <property type="molecule type" value="Genomic_DNA"/>
</dbReference>
<protein>
    <submittedName>
        <fullName evidence="3">SANT/Myb domain</fullName>
    </submittedName>
    <submittedName>
        <fullName evidence="4">SANT/Myb_domain</fullName>
    </submittedName>
</protein>
<dbReference type="Pfam" id="PF00249">
    <property type="entry name" value="Myb_DNA-binding"/>
    <property type="match status" value="1"/>
</dbReference>
<feature type="compositionally biased region" description="Basic and acidic residues" evidence="1">
    <location>
        <begin position="98"/>
        <end position="114"/>
    </location>
</feature>
<proteinExistence type="predicted"/>
<dbReference type="AlphaFoldDB" id="A0AA86Q5Z6"/>
<comment type="caution">
    <text evidence="3">The sequence shown here is derived from an EMBL/GenBank/DDBJ whole genome shotgun (WGS) entry which is preliminary data.</text>
</comment>
<dbReference type="InterPro" id="IPR001005">
    <property type="entry name" value="SANT/Myb"/>
</dbReference>
<evidence type="ECO:0000256" key="1">
    <source>
        <dbReference type="SAM" id="MobiDB-lite"/>
    </source>
</evidence>
<sequence>MSSTQENKKVYQKWNKQDKKLFIKLNKLHGKAFEKYQSSFPKRTVQQIKSFYYNEINKQNKNSKKSIKNLNFPHSQYILDDLQAKQVQNIGPVIYSNEAKESKTSRSENQDESLHLSNDFFE</sequence>